<keyword evidence="10" id="KW-1185">Reference proteome</keyword>
<comment type="caution">
    <text evidence="9">The sequence shown here is derived from an EMBL/GenBank/DDBJ whole genome shotgun (WGS) entry which is preliminary data.</text>
</comment>
<evidence type="ECO:0000256" key="5">
    <source>
        <dbReference type="ARBA" id="ARBA00023136"/>
    </source>
</evidence>
<evidence type="ECO:0000313" key="9">
    <source>
        <dbReference type="EMBL" id="MFC3285406.1"/>
    </source>
</evidence>
<dbReference type="InterPro" id="IPR035973">
    <property type="entry name" value="Cyt_c_oxidase_su3-like_sf"/>
</dbReference>
<dbReference type="EMBL" id="JBHRUG010000031">
    <property type="protein sequence ID" value="MFC3285406.1"/>
    <property type="molecule type" value="Genomic_DNA"/>
</dbReference>
<evidence type="ECO:0000256" key="4">
    <source>
        <dbReference type="ARBA" id="ARBA00022989"/>
    </source>
</evidence>
<feature type="transmembrane region" description="Helical" evidence="7">
    <location>
        <begin position="120"/>
        <end position="144"/>
    </location>
</feature>
<evidence type="ECO:0000259" key="8">
    <source>
        <dbReference type="PROSITE" id="PS50253"/>
    </source>
</evidence>
<dbReference type="PROSITE" id="PS50253">
    <property type="entry name" value="COX3"/>
    <property type="match status" value="1"/>
</dbReference>
<dbReference type="InterPro" id="IPR000298">
    <property type="entry name" value="Cyt_c_oxidase-like_su3"/>
</dbReference>
<comment type="subcellular location">
    <subcellularLocation>
        <location evidence="6">Cell membrane</location>
        <topology evidence="6">Multi-pass membrane protein</topology>
    </subcellularLocation>
    <subcellularLocation>
        <location evidence="1">Membrane</location>
        <topology evidence="1">Multi-pass membrane protein</topology>
    </subcellularLocation>
</comment>
<feature type="transmembrane region" description="Helical" evidence="7">
    <location>
        <begin position="45"/>
        <end position="68"/>
    </location>
</feature>
<dbReference type="PANTHER" id="PTHR11403:SF10">
    <property type="entry name" value="CYTOCHROME C OXIDASE"/>
    <property type="match status" value="1"/>
</dbReference>
<feature type="transmembrane region" description="Helical" evidence="7">
    <location>
        <begin position="202"/>
        <end position="220"/>
    </location>
</feature>
<proteinExistence type="inferred from homology"/>
<dbReference type="Pfam" id="PF00510">
    <property type="entry name" value="COX3"/>
    <property type="match status" value="1"/>
</dbReference>
<feature type="transmembrane region" description="Helical" evidence="7">
    <location>
        <begin position="156"/>
        <end position="182"/>
    </location>
</feature>
<gene>
    <name evidence="9" type="ORF">ACFOEV_17545</name>
</gene>
<evidence type="ECO:0000313" key="10">
    <source>
        <dbReference type="Proteomes" id="UP001595579"/>
    </source>
</evidence>
<protein>
    <submittedName>
        <fullName evidence="9">Cytochrome c oxidase subunit 3</fullName>
    </submittedName>
</protein>
<keyword evidence="4 7" id="KW-1133">Transmembrane helix</keyword>
<feature type="domain" description="Heme-copper oxidase subunit III family profile" evidence="8">
    <location>
        <begin position="1"/>
        <end position="222"/>
    </location>
</feature>
<keyword evidence="5 7" id="KW-0472">Membrane</keyword>
<accession>A0ABV7LTD2</accession>
<evidence type="ECO:0000256" key="2">
    <source>
        <dbReference type="ARBA" id="ARBA00010581"/>
    </source>
</evidence>
<sequence length="222" mass="24272">MTVSLVFLTILMAVLAGWLLRQSFNVRPWEPQSAPVAHGSHLPPAMTAGRVGLVVFLAVATSLFALTISAYMMRMHASGDWRPLPIPGLLWFNTGALLLGSIALQWAWNAVRRNDESGLTIGLMVGGACSLVFILGQLLVWYQLSAAGYYMAGNPANSFFFMLTALHGLHLLGGLIAWGRLLPKVWRGVAPMRVCSSVELCALYWHYLFAVWIILFGLVLSG</sequence>
<name>A0ABV7LTD2_9GAMM</name>
<reference evidence="10" key="1">
    <citation type="journal article" date="2019" name="Int. J. Syst. Evol. Microbiol.">
        <title>The Global Catalogue of Microorganisms (GCM) 10K type strain sequencing project: providing services to taxonomists for standard genome sequencing and annotation.</title>
        <authorList>
            <consortium name="The Broad Institute Genomics Platform"/>
            <consortium name="The Broad Institute Genome Sequencing Center for Infectious Disease"/>
            <person name="Wu L."/>
            <person name="Ma J."/>
        </authorList>
    </citation>
    <scope>NUCLEOTIDE SEQUENCE [LARGE SCALE GENOMIC DNA]</scope>
    <source>
        <strain evidence="10">CECT 7698</strain>
    </source>
</reference>
<evidence type="ECO:0000256" key="3">
    <source>
        <dbReference type="ARBA" id="ARBA00022692"/>
    </source>
</evidence>
<dbReference type="PANTHER" id="PTHR11403">
    <property type="entry name" value="CYTOCHROME C OXIDASE SUBUNIT III"/>
    <property type="match status" value="1"/>
</dbReference>
<dbReference type="SUPFAM" id="SSF81452">
    <property type="entry name" value="Cytochrome c oxidase subunit III-like"/>
    <property type="match status" value="1"/>
</dbReference>
<organism evidence="9 10">
    <name type="scientific">Litchfieldella rifensis</name>
    <dbReference type="NCBI Taxonomy" id="762643"/>
    <lineage>
        <taxon>Bacteria</taxon>
        <taxon>Pseudomonadati</taxon>
        <taxon>Pseudomonadota</taxon>
        <taxon>Gammaproteobacteria</taxon>
        <taxon>Oceanospirillales</taxon>
        <taxon>Halomonadaceae</taxon>
        <taxon>Litchfieldella</taxon>
    </lineage>
</organism>
<evidence type="ECO:0000256" key="6">
    <source>
        <dbReference type="RuleBase" id="RU003376"/>
    </source>
</evidence>
<evidence type="ECO:0000256" key="1">
    <source>
        <dbReference type="ARBA" id="ARBA00004141"/>
    </source>
</evidence>
<dbReference type="InterPro" id="IPR024791">
    <property type="entry name" value="Cyt_c/ubiquinol_Oxase_su3"/>
</dbReference>
<evidence type="ECO:0000256" key="7">
    <source>
        <dbReference type="SAM" id="Phobius"/>
    </source>
</evidence>
<keyword evidence="3 6" id="KW-0812">Transmembrane</keyword>
<dbReference type="InterPro" id="IPR013833">
    <property type="entry name" value="Cyt_c_oxidase_su3_a-hlx"/>
</dbReference>
<feature type="transmembrane region" description="Helical" evidence="7">
    <location>
        <begin position="89"/>
        <end position="108"/>
    </location>
</feature>
<dbReference type="RefSeq" id="WP_386776175.1">
    <property type="nucleotide sequence ID" value="NZ_JBHRUG010000031.1"/>
</dbReference>
<dbReference type="Gene3D" id="1.20.120.80">
    <property type="entry name" value="Cytochrome c oxidase, subunit III, four-helix bundle"/>
    <property type="match status" value="1"/>
</dbReference>
<comment type="similarity">
    <text evidence="2 6">Belongs to the cytochrome c oxidase subunit 3 family.</text>
</comment>
<dbReference type="Proteomes" id="UP001595579">
    <property type="component" value="Unassembled WGS sequence"/>
</dbReference>